<dbReference type="PANTHER" id="PTHR13096">
    <property type="entry name" value="MINA53 MYC INDUCED NUCLEAR ANTIGEN"/>
    <property type="match status" value="1"/>
</dbReference>
<evidence type="ECO:0000313" key="8">
    <source>
        <dbReference type="Proteomes" id="UP001589718"/>
    </source>
</evidence>
<dbReference type="Pfam" id="PF08007">
    <property type="entry name" value="JmjC_2"/>
    <property type="match status" value="1"/>
</dbReference>
<accession>A0A0K2JKT0</accession>
<dbReference type="SMART" id="SM00558">
    <property type="entry name" value="JmjC"/>
    <property type="match status" value="1"/>
</dbReference>
<name>A0A0K2JKT0_STRCM</name>
<gene>
    <name evidence="5" type="primary">creB</name>
    <name evidence="7" type="ORF">ACFFTU_19280</name>
</gene>
<comment type="cofactor">
    <cofactor evidence="1">
        <name>Fe(2+)</name>
        <dbReference type="ChEBI" id="CHEBI:29033"/>
    </cofactor>
</comment>
<evidence type="ECO:0000313" key="5">
    <source>
        <dbReference type="EMBL" id="ALA99199.1"/>
    </source>
</evidence>
<keyword evidence="2" id="KW-0479">Metal-binding</keyword>
<dbReference type="EMBL" id="KT381192">
    <property type="protein sequence ID" value="ALA99199.1"/>
    <property type="molecule type" value="Genomic_DNA"/>
</dbReference>
<keyword evidence="8" id="KW-1185">Reference proteome</keyword>
<dbReference type="InterPro" id="IPR003347">
    <property type="entry name" value="JmjC_dom"/>
</dbReference>
<evidence type="ECO:0000259" key="4">
    <source>
        <dbReference type="PROSITE" id="PS51184"/>
    </source>
</evidence>
<dbReference type="Gene3D" id="2.60.120.650">
    <property type="entry name" value="Cupin"/>
    <property type="match status" value="1"/>
</dbReference>
<evidence type="ECO:0000256" key="2">
    <source>
        <dbReference type="ARBA" id="ARBA00022723"/>
    </source>
</evidence>
<sequence length="399" mass="43867">MALKRCVAVTPHEFRKAVFGNHHLHTRAEELAEGFTDLFSPDALEDLLSGGMRLSSLRLVRDGVECPVDTGAVPESGDAPGAPPFPHTDAIRAGLAAGQTLIVRSLHRFHAPLRRFAHALSAELGHPVKINAFLTPPGSQGVDLHFDIQDVLVLQVAGEKRWVLRTRPVRDPLPAQAWFDIPEHRRAELRAASEPLDDLTLRPGDTLYLPRGTMHSPVALDTLSIHLTVAVTRLTRHDLLAELVRRAAEDEWLRAGVEPDDWAEDPEQARAFLGRAVERLGEFARGDDPRELLWDVRRKAFREQTPEPVPVLPGGPAAGHRLREGVHFRLRGESADGVELLVGPRRVRLPRPVAPVLETLRYDPALDGSRLVAELGEEVARKVTAALVAMGLLVPVPPA</sequence>
<dbReference type="EMBL" id="JBHMCR010000009">
    <property type="protein sequence ID" value="MFB9522091.1"/>
    <property type="molecule type" value="Genomic_DNA"/>
</dbReference>
<reference evidence="5" key="1">
    <citation type="journal article" date="2015" name="ChemBioChem">
        <title>The cremeomycin biosynthetic gene cluster encodes a pathway for diazo formation.</title>
        <authorList>
            <person name="Waldman A.J."/>
            <person name="Pechersky Y."/>
            <person name="Wang P."/>
            <person name="Wang J.X."/>
            <person name="Balskus E.P."/>
        </authorList>
    </citation>
    <scope>NUCLEOTIDE SEQUENCE</scope>
    <source>
        <strain evidence="5">NRRL 3241</strain>
    </source>
</reference>
<evidence type="ECO:0000256" key="3">
    <source>
        <dbReference type="ARBA" id="ARBA00023004"/>
    </source>
</evidence>
<dbReference type="AlphaFoldDB" id="A0A0K2JKT0"/>
<dbReference type="SUPFAM" id="SSF51197">
    <property type="entry name" value="Clavaminate synthase-like"/>
    <property type="match status" value="1"/>
</dbReference>
<dbReference type="RefSeq" id="WP_345228840.1">
    <property type="nucleotide sequence ID" value="NZ_BAAAXE010000015.1"/>
</dbReference>
<protein>
    <submittedName>
        <fullName evidence="5">CreB</fullName>
    </submittedName>
    <submittedName>
        <fullName evidence="6 7">Cupin</fullName>
        <ecNumber evidence="7">1.14.11.47</ecNumber>
    </submittedName>
</protein>
<proteinExistence type="predicted"/>
<reference evidence="7 8" key="3">
    <citation type="submission" date="2024-09" db="EMBL/GenBank/DDBJ databases">
        <authorList>
            <person name="Sun Q."/>
            <person name="Mori K."/>
        </authorList>
    </citation>
    <scope>NUCLEOTIDE SEQUENCE [LARGE SCALE GENOMIC DNA]</scope>
    <source>
        <strain evidence="7 8">JCM 4362</strain>
    </source>
</reference>
<dbReference type="GO" id="GO:0016491">
    <property type="term" value="F:oxidoreductase activity"/>
    <property type="evidence" value="ECO:0007669"/>
    <property type="project" value="UniProtKB-KW"/>
</dbReference>
<dbReference type="InterPro" id="IPR039994">
    <property type="entry name" value="NO66-like"/>
</dbReference>
<evidence type="ECO:0000313" key="6">
    <source>
        <dbReference type="EMBL" id="BAU09298.1"/>
    </source>
</evidence>
<dbReference type="PANTHER" id="PTHR13096:SF8">
    <property type="entry name" value="RIBOSOMAL OXYGENASE 1"/>
    <property type="match status" value="1"/>
</dbReference>
<dbReference type="EMBL" id="LC033425">
    <property type="protein sequence ID" value="BAU09298.1"/>
    <property type="molecule type" value="Genomic_DNA"/>
</dbReference>
<keyword evidence="7" id="KW-0560">Oxidoreductase</keyword>
<dbReference type="EC" id="1.14.11.47" evidence="7"/>
<evidence type="ECO:0000313" key="7">
    <source>
        <dbReference type="EMBL" id="MFB9522091.1"/>
    </source>
</evidence>
<keyword evidence="3" id="KW-0408">Iron</keyword>
<reference evidence="6" key="2">
    <citation type="submission" date="2015-03" db="EMBL/GenBank/DDBJ databases">
        <title>Novel nitrous acid biosynthetic pathway confers a diazo group on the secondary metabolite.</title>
        <authorList>
            <person name="Katsuyama Y."/>
        </authorList>
    </citation>
    <scope>NUCLEOTIDE SEQUENCE</scope>
    <source>
        <strain evidence="6">NBRC 12760</strain>
    </source>
</reference>
<dbReference type="PROSITE" id="PS51184">
    <property type="entry name" value="JMJC"/>
    <property type="match status" value="1"/>
</dbReference>
<feature type="domain" description="JmjC" evidence="4">
    <location>
        <begin position="99"/>
        <end position="248"/>
    </location>
</feature>
<organism evidence="5">
    <name type="scientific">Streptomyces cremeus</name>
    <dbReference type="NCBI Taxonomy" id="66881"/>
    <lineage>
        <taxon>Bacteria</taxon>
        <taxon>Bacillati</taxon>
        <taxon>Actinomycetota</taxon>
        <taxon>Actinomycetes</taxon>
        <taxon>Kitasatosporales</taxon>
        <taxon>Streptomycetaceae</taxon>
        <taxon>Streptomyces</taxon>
    </lineage>
</organism>
<dbReference type="GO" id="GO:0046872">
    <property type="term" value="F:metal ion binding"/>
    <property type="evidence" value="ECO:0007669"/>
    <property type="project" value="UniProtKB-KW"/>
</dbReference>
<dbReference type="Proteomes" id="UP001589718">
    <property type="component" value="Unassembled WGS sequence"/>
</dbReference>
<evidence type="ECO:0000256" key="1">
    <source>
        <dbReference type="ARBA" id="ARBA00001954"/>
    </source>
</evidence>